<protein>
    <submittedName>
        <fullName evidence="2">Uncharacterized protein</fullName>
    </submittedName>
</protein>
<reference evidence="2" key="1">
    <citation type="submission" date="2023-07" db="EMBL/GenBank/DDBJ databases">
        <title>draft genome sequence of fig (Ficus carica).</title>
        <authorList>
            <person name="Takahashi T."/>
            <person name="Nishimura K."/>
        </authorList>
    </citation>
    <scope>NUCLEOTIDE SEQUENCE</scope>
</reference>
<proteinExistence type="predicted"/>
<evidence type="ECO:0000313" key="2">
    <source>
        <dbReference type="EMBL" id="GMN30898.1"/>
    </source>
</evidence>
<accession>A0AA87ZQ49</accession>
<organism evidence="2 3">
    <name type="scientific">Ficus carica</name>
    <name type="common">Common fig</name>
    <dbReference type="NCBI Taxonomy" id="3494"/>
    <lineage>
        <taxon>Eukaryota</taxon>
        <taxon>Viridiplantae</taxon>
        <taxon>Streptophyta</taxon>
        <taxon>Embryophyta</taxon>
        <taxon>Tracheophyta</taxon>
        <taxon>Spermatophyta</taxon>
        <taxon>Magnoliopsida</taxon>
        <taxon>eudicotyledons</taxon>
        <taxon>Gunneridae</taxon>
        <taxon>Pentapetalae</taxon>
        <taxon>rosids</taxon>
        <taxon>fabids</taxon>
        <taxon>Rosales</taxon>
        <taxon>Moraceae</taxon>
        <taxon>Ficeae</taxon>
        <taxon>Ficus</taxon>
    </lineage>
</organism>
<comment type="caution">
    <text evidence="2">The sequence shown here is derived from an EMBL/GenBank/DDBJ whole genome shotgun (WGS) entry which is preliminary data.</text>
</comment>
<gene>
    <name evidence="1" type="ORF">TIFTF001_046460</name>
    <name evidence="2" type="ORF">TIFTF001_046461</name>
</gene>
<dbReference type="Proteomes" id="UP001187192">
    <property type="component" value="Unassembled WGS sequence"/>
</dbReference>
<evidence type="ECO:0000313" key="1">
    <source>
        <dbReference type="EMBL" id="GMN30878.1"/>
    </source>
</evidence>
<name>A0AA87ZQ49_FICCA</name>
<keyword evidence="3" id="KW-1185">Reference proteome</keyword>
<dbReference type="EMBL" id="BTGU01004696">
    <property type="protein sequence ID" value="GMN30898.1"/>
    <property type="molecule type" value="Genomic_DNA"/>
</dbReference>
<sequence length="149" mass="15695">MGAPARLVGVGRADGNVVTKAASAGTELVWMGLCLVGCSADGLAGQLVVPAAELVGLNSLTGLKPGGASCWTGEARLWLKWGRLVVGWQWLVQYGEDGLAWFRGWTGWSASGAKGWAGLARWLGLGWWVVPAAGRRLRELGWSATMVDC</sequence>
<evidence type="ECO:0000313" key="3">
    <source>
        <dbReference type="Proteomes" id="UP001187192"/>
    </source>
</evidence>
<dbReference type="AlphaFoldDB" id="A0AA87ZQ49"/>
<dbReference type="EMBL" id="BTGU01004695">
    <property type="protein sequence ID" value="GMN30878.1"/>
    <property type="molecule type" value="Genomic_DNA"/>
</dbReference>